<feature type="compositionally biased region" description="Polar residues" evidence="1">
    <location>
        <begin position="486"/>
        <end position="518"/>
    </location>
</feature>
<dbReference type="RefSeq" id="XP_004253661.1">
    <property type="nucleotide sequence ID" value="XM_004253613.1"/>
</dbReference>
<feature type="region of interest" description="Disordered" evidence="1">
    <location>
        <begin position="428"/>
        <end position="448"/>
    </location>
</feature>
<dbReference type="InterPro" id="IPR000198">
    <property type="entry name" value="RhoGAP_dom"/>
</dbReference>
<accession>A0A0A1TZ77</accession>
<reference evidence="3 4" key="1">
    <citation type="submission" date="2012-10" db="EMBL/GenBank/DDBJ databases">
        <authorList>
            <person name="Zafar N."/>
            <person name="Inman J."/>
            <person name="Hall N."/>
            <person name="Lorenzi H."/>
            <person name="Caler E."/>
        </authorList>
    </citation>
    <scope>NUCLEOTIDE SEQUENCE [LARGE SCALE GENOMIC DNA]</scope>
    <source>
        <strain evidence="3 4">IP1</strain>
    </source>
</reference>
<feature type="domain" description="Rho-GAP" evidence="2">
    <location>
        <begin position="190"/>
        <end position="380"/>
    </location>
</feature>
<evidence type="ECO:0000256" key="1">
    <source>
        <dbReference type="SAM" id="MobiDB-lite"/>
    </source>
</evidence>
<dbReference type="OrthoDB" id="9994905at2759"/>
<dbReference type="PANTHER" id="PTHR23179">
    <property type="entry name" value="T-CELL ACTIVATION RHO GTPASE ACTIVATING PROTEIN-RELATED"/>
    <property type="match status" value="1"/>
</dbReference>
<name>A0A0A1TZ77_ENTIV</name>
<dbReference type="Proteomes" id="UP000014680">
    <property type="component" value="Unassembled WGS sequence"/>
</dbReference>
<evidence type="ECO:0000313" key="4">
    <source>
        <dbReference type="Proteomes" id="UP000014680"/>
    </source>
</evidence>
<sequence>MIATQKADHKLLDETLMFWEKQTKFVKNLDAGLTKIVNTMTKHGNYLEDFIVSINPKPVNIDVPSLITIVNGLRSVCDTFNMMERQVTDVLMEPTKKINMYLDSMKKPIKDAKKNEVNEMTAIQTHKIGEYLRVQTPMLFLDMFRIFNSHYLLGLNYLPNITPFQEIYNKAVAKSNSETPAPEKNIIYHQPLISILAAEGRTTKQIPKALEDIISILYVKGCYTNGIFRENSLANKEQVEKLALSISFINFEQQPPEVTAAVLKSYLRNMVESVIDNNTTQTLLETWNGAAISKFGIKEKTLGANALIHSLPAAHLSLFKGLMKLAFKITMYKDINMMDAKNLAVCLAPCIIRTATNSFETVQIVIAFLIFVIDNYPTLFPDDVDSGIYRRTQCLDFLSTSPTFLSSMNEDYPQSKGFINKTLHKKKASTSLETSPRNSAQIPPLSVAQSFSQSHQNLNLSRQTLAGTKVSPIVQELTTRKALNPVSASRAQTMKNPKSLQNSPRVQQENQIKSQKPSLPTRPKPQTPTKPVQTQQTMQDEKTTSAGSPRQNVSSLARKFAQQTN</sequence>
<dbReference type="Gene3D" id="1.10.555.10">
    <property type="entry name" value="Rho GTPase activation protein"/>
    <property type="match status" value="1"/>
</dbReference>
<gene>
    <name evidence="3" type="ORF">EIN_044480</name>
</gene>
<dbReference type="VEuPathDB" id="AmoebaDB:EIN_044480"/>
<dbReference type="SMART" id="SM00324">
    <property type="entry name" value="RhoGAP"/>
    <property type="match status" value="1"/>
</dbReference>
<dbReference type="InterPro" id="IPR008936">
    <property type="entry name" value="Rho_GTPase_activation_prot"/>
</dbReference>
<dbReference type="GO" id="GO:0007165">
    <property type="term" value="P:signal transduction"/>
    <property type="evidence" value="ECO:0007669"/>
    <property type="project" value="InterPro"/>
</dbReference>
<feature type="compositionally biased region" description="Polar residues" evidence="1">
    <location>
        <begin position="544"/>
        <end position="565"/>
    </location>
</feature>
<dbReference type="Pfam" id="PF00620">
    <property type="entry name" value="RhoGAP"/>
    <property type="match status" value="1"/>
</dbReference>
<feature type="compositionally biased region" description="Polar residues" evidence="1">
    <location>
        <begin position="429"/>
        <end position="448"/>
    </location>
</feature>
<dbReference type="PANTHER" id="PTHR23179:SF3">
    <property type="entry name" value="RHO GTPASE-ACTIVATING PROTEIN 20"/>
    <property type="match status" value="1"/>
</dbReference>
<keyword evidence="4" id="KW-1185">Reference proteome</keyword>
<evidence type="ECO:0000259" key="2">
    <source>
        <dbReference type="PROSITE" id="PS50238"/>
    </source>
</evidence>
<dbReference type="PROSITE" id="PS50238">
    <property type="entry name" value="RHOGAP"/>
    <property type="match status" value="1"/>
</dbReference>
<evidence type="ECO:0000313" key="3">
    <source>
        <dbReference type="EMBL" id="ELP86890.1"/>
    </source>
</evidence>
<dbReference type="SUPFAM" id="SSF48350">
    <property type="entry name" value="GTPase activation domain, GAP"/>
    <property type="match status" value="1"/>
</dbReference>
<dbReference type="GeneID" id="14885872"/>
<protein>
    <recommendedName>
        <fullName evidence="2">Rho-GAP domain-containing protein</fullName>
    </recommendedName>
</protein>
<dbReference type="AlphaFoldDB" id="A0A0A1TZ77"/>
<feature type="region of interest" description="Disordered" evidence="1">
    <location>
        <begin position="481"/>
        <end position="565"/>
    </location>
</feature>
<feature type="compositionally biased region" description="Low complexity" evidence="1">
    <location>
        <begin position="529"/>
        <end position="538"/>
    </location>
</feature>
<dbReference type="KEGG" id="eiv:EIN_044480"/>
<organism evidence="3 4">
    <name type="scientific">Entamoeba invadens IP1</name>
    <dbReference type="NCBI Taxonomy" id="370355"/>
    <lineage>
        <taxon>Eukaryota</taxon>
        <taxon>Amoebozoa</taxon>
        <taxon>Evosea</taxon>
        <taxon>Archamoebae</taxon>
        <taxon>Mastigamoebida</taxon>
        <taxon>Entamoebidae</taxon>
        <taxon>Entamoeba</taxon>
    </lineage>
</organism>
<dbReference type="EMBL" id="KB206902">
    <property type="protein sequence ID" value="ELP86890.1"/>
    <property type="molecule type" value="Genomic_DNA"/>
</dbReference>
<proteinExistence type="predicted"/>
<dbReference type="GO" id="GO:0005096">
    <property type="term" value="F:GTPase activator activity"/>
    <property type="evidence" value="ECO:0007669"/>
    <property type="project" value="TreeGrafter"/>
</dbReference>